<dbReference type="Pfam" id="PF00392">
    <property type="entry name" value="GntR"/>
    <property type="match status" value="1"/>
</dbReference>
<dbReference type="Proteomes" id="UP000294662">
    <property type="component" value="Unassembled WGS sequence"/>
</dbReference>
<dbReference type="InterPro" id="IPR015421">
    <property type="entry name" value="PyrdxlP-dep_Trfase_major"/>
</dbReference>
<dbReference type="Gene3D" id="3.40.640.10">
    <property type="entry name" value="Type I PLP-dependent aspartate aminotransferase-like (Major domain)"/>
    <property type="match status" value="1"/>
</dbReference>
<dbReference type="Gene3D" id="1.10.10.10">
    <property type="entry name" value="Winged helix-like DNA-binding domain superfamily/Winged helix DNA-binding domain"/>
    <property type="match status" value="1"/>
</dbReference>
<dbReference type="SMART" id="SM00345">
    <property type="entry name" value="HTH_GNTR"/>
    <property type="match status" value="1"/>
</dbReference>
<comment type="similarity">
    <text evidence="1">In the C-terminal section; belongs to the class-I pyridoxal-phosphate-dependent aminotransferase family.</text>
</comment>
<dbReference type="InterPro" id="IPR051446">
    <property type="entry name" value="HTH_trans_reg/aminotransferase"/>
</dbReference>
<keyword evidence="5" id="KW-0804">Transcription</keyword>
<dbReference type="PANTHER" id="PTHR46577">
    <property type="entry name" value="HTH-TYPE TRANSCRIPTIONAL REGULATORY PROTEIN GABR"/>
    <property type="match status" value="1"/>
</dbReference>
<dbReference type="GO" id="GO:0003677">
    <property type="term" value="F:DNA binding"/>
    <property type="evidence" value="ECO:0007669"/>
    <property type="project" value="UniProtKB-KW"/>
</dbReference>
<keyword evidence="4" id="KW-0238">DNA-binding</keyword>
<dbReference type="EMBL" id="SMFP01000005">
    <property type="protein sequence ID" value="TDE38390.1"/>
    <property type="molecule type" value="Genomic_DNA"/>
</dbReference>
<dbReference type="InterPro" id="IPR000524">
    <property type="entry name" value="Tscrpt_reg_HTH_GntR"/>
</dbReference>
<dbReference type="AlphaFoldDB" id="A0A4R5EUB8"/>
<accession>A0A4R5EUB8</accession>
<dbReference type="InterPro" id="IPR004839">
    <property type="entry name" value="Aminotransferase_I/II_large"/>
</dbReference>
<reference evidence="7 8" key="1">
    <citation type="submission" date="2019-03" db="EMBL/GenBank/DDBJ databases">
        <authorList>
            <person name="Zhang S."/>
        </authorList>
    </citation>
    <scope>NUCLEOTIDE SEQUENCE [LARGE SCALE GENOMIC DNA]</scope>
    <source>
        <strain evidence="7 8">S4J41</strain>
    </source>
</reference>
<keyword evidence="8" id="KW-1185">Reference proteome</keyword>
<evidence type="ECO:0000256" key="1">
    <source>
        <dbReference type="ARBA" id="ARBA00005384"/>
    </source>
</evidence>
<evidence type="ECO:0000313" key="8">
    <source>
        <dbReference type="Proteomes" id="UP000294662"/>
    </source>
</evidence>
<keyword evidence="7" id="KW-0808">Transferase</keyword>
<dbReference type="Pfam" id="PF00155">
    <property type="entry name" value="Aminotran_1_2"/>
    <property type="match status" value="1"/>
</dbReference>
<dbReference type="GO" id="GO:0003700">
    <property type="term" value="F:DNA-binding transcription factor activity"/>
    <property type="evidence" value="ECO:0007669"/>
    <property type="project" value="InterPro"/>
</dbReference>
<comment type="caution">
    <text evidence="7">The sequence shown here is derived from an EMBL/GenBank/DDBJ whole genome shotgun (WGS) entry which is preliminary data.</text>
</comment>
<dbReference type="Gene3D" id="3.90.1150.10">
    <property type="entry name" value="Aspartate Aminotransferase, domain 1"/>
    <property type="match status" value="1"/>
</dbReference>
<sequence>MSTIWTGTLSSASGPKYKAVAERIRSAIQNGDLTVGDKLPPVRELAYQLEITPGTVARAYTVLTDEGVLLAEVGRGTFVAPPPGTADETGTTGDPERGFENDLAPQHKDAGDGYHVNLFSPHLPNVGQAELIRELLTEVAQDPPSGFMHYPSREAARPAREAAARWLTQGAVGPVRESDVVFSNGGQNALALVMQAVLRGRRPVVLVEELSYPGFRRAAELLRAEVVPVAMDAQGLIPEALEAAVRTHDAQILCTSPEAHNPTLTFTPETRRRELVEVARQSELQILEDNCYHVAAGAGPSFRLLAPERSWYVSSISKNITPALRVGFALAPPERTAHLRRTAEHGFFGLATPLTDLMAKLLVDPRLAALSERMLSVIGDYVHCAVHELGEYQVVWRPDVPFLWLTLPAGWRAGAFVQAAEAQGVRLRPAEDFVQRTARAPHAVRLAINAGVALATFEQAMQRVRRLLDNPPEQIAV</sequence>
<dbReference type="SUPFAM" id="SSF53383">
    <property type="entry name" value="PLP-dependent transferases"/>
    <property type="match status" value="1"/>
</dbReference>
<gene>
    <name evidence="7" type="ORF">E1B25_09710</name>
</gene>
<protein>
    <submittedName>
        <fullName evidence="7">PLP-dependent aminotransferase family protein</fullName>
    </submittedName>
</protein>
<dbReference type="CDD" id="cd00609">
    <property type="entry name" value="AAT_like"/>
    <property type="match status" value="1"/>
</dbReference>
<dbReference type="GO" id="GO:0030170">
    <property type="term" value="F:pyridoxal phosphate binding"/>
    <property type="evidence" value="ECO:0007669"/>
    <property type="project" value="InterPro"/>
</dbReference>
<dbReference type="InterPro" id="IPR015422">
    <property type="entry name" value="PyrdxlP-dep_Trfase_small"/>
</dbReference>
<proteinExistence type="inferred from homology"/>
<dbReference type="InterPro" id="IPR036388">
    <property type="entry name" value="WH-like_DNA-bd_sf"/>
</dbReference>
<evidence type="ECO:0000313" key="7">
    <source>
        <dbReference type="EMBL" id="TDE38390.1"/>
    </source>
</evidence>
<dbReference type="InterPro" id="IPR036390">
    <property type="entry name" value="WH_DNA-bd_sf"/>
</dbReference>
<dbReference type="PROSITE" id="PS50949">
    <property type="entry name" value="HTH_GNTR"/>
    <property type="match status" value="1"/>
</dbReference>
<dbReference type="SUPFAM" id="SSF46785">
    <property type="entry name" value="Winged helix' DNA-binding domain"/>
    <property type="match status" value="1"/>
</dbReference>
<dbReference type="OrthoDB" id="9804020at2"/>
<dbReference type="CDD" id="cd07377">
    <property type="entry name" value="WHTH_GntR"/>
    <property type="match status" value="1"/>
</dbReference>
<keyword evidence="7" id="KW-0032">Aminotransferase</keyword>
<feature type="domain" description="HTH gntR-type" evidence="6">
    <location>
        <begin position="14"/>
        <end position="82"/>
    </location>
</feature>
<organism evidence="7 8">
    <name type="scientific">Antarcticimicrobium sediminis</name>
    <dbReference type="NCBI Taxonomy" id="2546227"/>
    <lineage>
        <taxon>Bacteria</taxon>
        <taxon>Pseudomonadati</taxon>
        <taxon>Pseudomonadota</taxon>
        <taxon>Alphaproteobacteria</taxon>
        <taxon>Rhodobacterales</taxon>
        <taxon>Paracoccaceae</taxon>
        <taxon>Antarcticimicrobium</taxon>
    </lineage>
</organism>
<dbReference type="GO" id="GO:0008483">
    <property type="term" value="F:transaminase activity"/>
    <property type="evidence" value="ECO:0007669"/>
    <property type="project" value="UniProtKB-KW"/>
</dbReference>
<keyword evidence="3" id="KW-0805">Transcription regulation</keyword>
<dbReference type="RefSeq" id="WP_132828793.1">
    <property type="nucleotide sequence ID" value="NZ_SMFP01000005.1"/>
</dbReference>
<dbReference type="PANTHER" id="PTHR46577:SF1">
    <property type="entry name" value="HTH-TYPE TRANSCRIPTIONAL REGULATORY PROTEIN GABR"/>
    <property type="match status" value="1"/>
</dbReference>
<evidence type="ECO:0000256" key="2">
    <source>
        <dbReference type="ARBA" id="ARBA00022898"/>
    </source>
</evidence>
<evidence type="ECO:0000259" key="6">
    <source>
        <dbReference type="PROSITE" id="PS50949"/>
    </source>
</evidence>
<keyword evidence="2" id="KW-0663">Pyridoxal phosphate</keyword>
<evidence type="ECO:0000256" key="3">
    <source>
        <dbReference type="ARBA" id="ARBA00023015"/>
    </source>
</evidence>
<evidence type="ECO:0000256" key="5">
    <source>
        <dbReference type="ARBA" id="ARBA00023163"/>
    </source>
</evidence>
<dbReference type="InterPro" id="IPR015424">
    <property type="entry name" value="PyrdxlP-dep_Trfase"/>
</dbReference>
<name>A0A4R5EUB8_9RHOB</name>
<evidence type="ECO:0000256" key="4">
    <source>
        <dbReference type="ARBA" id="ARBA00023125"/>
    </source>
</evidence>